<keyword evidence="3" id="KW-1185">Reference proteome</keyword>
<dbReference type="AlphaFoldDB" id="A0A385SPP8"/>
<dbReference type="CDD" id="cd00063">
    <property type="entry name" value="FN3"/>
    <property type="match status" value="1"/>
</dbReference>
<gene>
    <name evidence="2" type="ORF">D4L85_15785</name>
</gene>
<accession>A0A385SPP8</accession>
<dbReference type="Proteomes" id="UP000266183">
    <property type="component" value="Chromosome"/>
</dbReference>
<dbReference type="OrthoDB" id="1496153at2"/>
<evidence type="ECO:0000259" key="1">
    <source>
        <dbReference type="SMART" id="SM00060"/>
    </source>
</evidence>
<proteinExistence type="predicted"/>
<dbReference type="InterPro" id="IPR013783">
    <property type="entry name" value="Ig-like_fold"/>
</dbReference>
<dbReference type="SMART" id="SM00060">
    <property type="entry name" value="FN3"/>
    <property type="match status" value="2"/>
</dbReference>
<evidence type="ECO:0000313" key="3">
    <source>
        <dbReference type="Proteomes" id="UP000266183"/>
    </source>
</evidence>
<dbReference type="EMBL" id="CP032382">
    <property type="protein sequence ID" value="AYB31935.1"/>
    <property type="molecule type" value="Genomic_DNA"/>
</dbReference>
<dbReference type="PROSITE" id="PS51257">
    <property type="entry name" value="PROKAR_LIPOPROTEIN"/>
    <property type="match status" value="1"/>
</dbReference>
<dbReference type="InterPro" id="IPR003961">
    <property type="entry name" value="FN3_dom"/>
</dbReference>
<sequence>MNTYILKTHFFLTALVVVIGGCQEDPHYDPNRPSTPTGLEVTKGDTSVFLSWTAVGDASSYVVVRGLQLIADSLTSPSFVDDFAPDTLTEYRVYAVSRDGWRSYRYASDSGYSAVPSGILPRPPVISASDGSNYKNCTITWSGGRFATSFNIYRDGSLIAEKFVGTSYTDNQAPVTPVEYRVYAVNDNGASTTFASDMGNKGYFFIDTFENDVDGYVINPWTFRVDPAAGYGVAYYTEGSPVVVSGEGYEGSSKALKIVNGKAQLLCDWGGAPVAGKYKITLKVKKANGGFWMVPNFSGAERVNATSDWTSFEIETALITAGSTFNIKVEPDQDGDPAFFDDWAIEYIAP</sequence>
<feature type="domain" description="Fibronectin type-III" evidence="1">
    <location>
        <begin position="120"/>
        <end position="191"/>
    </location>
</feature>
<name>A0A385SPP8_9BACT</name>
<dbReference type="Gene3D" id="2.60.40.10">
    <property type="entry name" value="Immunoglobulins"/>
    <property type="match status" value="2"/>
</dbReference>
<feature type="domain" description="Fibronectin type-III" evidence="1">
    <location>
        <begin position="33"/>
        <end position="102"/>
    </location>
</feature>
<organism evidence="2 3">
    <name type="scientific">Chryseolinea soli</name>
    <dbReference type="NCBI Taxonomy" id="2321403"/>
    <lineage>
        <taxon>Bacteria</taxon>
        <taxon>Pseudomonadati</taxon>
        <taxon>Bacteroidota</taxon>
        <taxon>Cytophagia</taxon>
        <taxon>Cytophagales</taxon>
        <taxon>Fulvivirgaceae</taxon>
        <taxon>Chryseolinea</taxon>
    </lineage>
</organism>
<evidence type="ECO:0000313" key="2">
    <source>
        <dbReference type="EMBL" id="AYB31935.1"/>
    </source>
</evidence>
<protein>
    <submittedName>
        <fullName evidence="2">Fibronectin type III domain-containing protein</fullName>
    </submittedName>
</protein>
<dbReference type="KEGG" id="chk:D4L85_15785"/>
<dbReference type="RefSeq" id="WP_119755196.1">
    <property type="nucleotide sequence ID" value="NZ_CP032382.1"/>
</dbReference>
<dbReference type="InterPro" id="IPR036116">
    <property type="entry name" value="FN3_sf"/>
</dbReference>
<dbReference type="SUPFAM" id="SSF49265">
    <property type="entry name" value="Fibronectin type III"/>
    <property type="match status" value="1"/>
</dbReference>
<reference evidence="3" key="1">
    <citation type="submission" date="2018-09" db="EMBL/GenBank/DDBJ databases">
        <title>Chryseolinea sp. KIS68-18 isolated from soil.</title>
        <authorList>
            <person name="Weon H.-Y."/>
            <person name="Kwon S.-W."/>
            <person name="Lee S.A."/>
        </authorList>
    </citation>
    <scope>NUCLEOTIDE SEQUENCE [LARGE SCALE GENOMIC DNA]</scope>
    <source>
        <strain evidence="3">KIS68-18</strain>
    </source>
</reference>